<reference evidence="4 5" key="1">
    <citation type="submission" date="2020-11" db="EMBL/GenBank/DDBJ databases">
        <title>Streptomyces spirodelae sp. nov., isolated from duckweed.</title>
        <authorList>
            <person name="Saimee Y."/>
            <person name="Duangmal K."/>
        </authorList>
    </citation>
    <scope>NUCLEOTIDE SEQUENCE [LARGE SCALE GENOMIC DNA]</scope>
    <source>
        <strain evidence="4 5">S16-07</strain>
    </source>
</reference>
<evidence type="ECO:0000259" key="3">
    <source>
        <dbReference type="Pfam" id="PF01464"/>
    </source>
</evidence>
<accession>A0ABS3XKV8</accession>
<feature type="region of interest" description="Disordered" evidence="1">
    <location>
        <begin position="128"/>
        <end position="167"/>
    </location>
</feature>
<keyword evidence="2" id="KW-1133">Transmembrane helix</keyword>
<name>A0ABS3XKV8_9ACTN</name>
<feature type="transmembrane region" description="Helical" evidence="2">
    <location>
        <begin position="14"/>
        <end position="33"/>
    </location>
</feature>
<dbReference type="Pfam" id="PF01464">
    <property type="entry name" value="SLT"/>
    <property type="match status" value="1"/>
</dbReference>
<dbReference type="InterPro" id="IPR023346">
    <property type="entry name" value="Lysozyme-like_dom_sf"/>
</dbReference>
<comment type="caution">
    <text evidence="4">The sequence shown here is derived from an EMBL/GenBank/DDBJ whole genome shotgun (WGS) entry which is preliminary data.</text>
</comment>
<feature type="compositionally biased region" description="Polar residues" evidence="1">
    <location>
        <begin position="254"/>
        <end position="266"/>
    </location>
</feature>
<keyword evidence="2" id="KW-0812">Transmembrane</keyword>
<dbReference type="InterPro" id="IPR008258">
    <property type="entry name" value="Transglycosylase_SLT_dom_1"/>
</dbReference>
<organism evidence="4 5">
    <name type="scientific">Streptomyces oryzae</name>
    <dbReference type="NCBI Taxonomy" id="1434886"/>
    <lineage>
        <taxon>Bacteria</taxon>
        <taxon>Bacillati</taxon>
        <taxon>Actinomycetota</taxon>
        <taxon>Actinomycetes</taxon>
        <taxon>Kitasatosporales</taxon>
        <taxon>Streptomycetaceae</taxon>
        <taxon>Streptomyces</taxon>
    </lineage>
</organism>
<evidence type="ECO:0000313" key="4">
    <source>
        <dbReference type="EMBL" id="MBO8195961.1"/>
    </source>
</evidence>
<proteinExistence type="predicted"/>
<feature type="compositionally biased region" description="Low complexity" evidence="1">
    <location>
        <begin position="67"/>
        <end position="82"/>
    </location>
</feature>
<protein>
    <submittedName>
        <fullName evidence="4">Lytic transglycosylase domain-containing protein</fullName>
    </submittedName>
</protein>
<gene>
    <name evidence="4" type="ORF">ITI46_30585</name>
</gene>
<dbReference type="Gene3D" id="1.10.530.10">
    <property type="match status" value="1"/>
</dbReference>
<evidence type="ECO:0000256" key="2">
    <source>
        <dbReference type="SAM" id="Phobius"/>
    </source>
</evidence>
<dbReference type="RefSeq" id="WP_209243174.1">
    <property type="nucleotide sequence ID" value="NZ_JADKMA010000235.1"/>
</dbReference>
<feature type="region of interest" description="Disordered" evidence="1">
    <location>
        <begin position="67"/>
        <end position="92"/>
    </location>
</feature>
<feature type="transmembrane region" description="Helical" evidence="2">
    <location>
        <begin position="39"/>
        <end position="60"/>
    </location>
</feature>
<dbReference type="SUPFAM" id="SSF53955">
    <property type="entry name" value="Lysozyme-like"/>
    <property type="match status" value="1"/>
</dbReference>
<evidence type="ECO:0000256" key="1">
    <source>
        <dbReference type="SAM" id="MobiDB-lite"/>
    </source>
</evidence>
<evidence type="ECO:0000313" key="5">
    <source>
        <dbReference type="Proteomes" id="UP001519064"/>
    </source>
</evidence>
<dbReference type="CDD" id="cd00254">
    <property type="entry name" value="LT-like"/>
    <property type="match status" value="1"/>
</dbReference>
<feature type="domain" description="Transglycosylase SLT" evidence="3">
    <location>
        <begin position="113"/>
        <end position="224"/>
    </location>
</feature>
<dbReference type="EMBL" id="JADKMA010000235">
    <property type="protein sequence ID" value="MBO8195961.1"/>
    <property type="molecule type" value="Genomic_DNA"/>
</dbReference>
<keyword evidence="5" id="KW-1185">Reference proteome</keyword>
<feature type="region of interest" description="Disordered" evidence="1">
    <location>
        <begin position="247"/>
        <end position="266"/>
    </location>
</feature>
<keyword evidence="2" id="KW-0472">Membrane</keyword>
<sequence length="266" mass="26845">MSESDGDGGGSPKAALYGGAGCTGCMAFLAAMAGGGVFVFIYGGLGVLFAPIIAIILFFGGGGGGPDSHSGGISSEEVSESVQGDGKGELNSETVPADLAETIEDAGDVCDAIGPVVIAAQIEKESSFNKDMKGPNGEEGISQLPPDKFEEFGEDKDDNDETKATDAEDSIMAQAKYMCSLADEVKPIVDSGQAPDGQGVLDLALAAYEVGLDTVKAAKGIPDTPEAQGYVVGVRSLFPRFEGIGGAVAPSEFPSASMSPSPDESG</sequence>
<dbReference type="Proteomes" id="UP001519064">
    <property type="component" value="Unassembled WGS sequence"/>
</dbReference>